<organism evidence="2 3">
    <name type="scientific">Lactonifactor longoviformis DSM 17459</name>
    <dbReference type="NCBI Taxonomy" id="1122155"/>
    <lineage>
        <taxon>Bacteria</taxon>
        <taxon>Bacillati</taxon>
        <taxon>Bacillota</taxon>
        <taxon>Clostridia</taxon>
        <taxon>Eubacteriales</taxon>
        <taxon>Clostridiaceae</taxon>
        <taxon>Lactonifactor</taxon>
    </lineage>
</organism>
<evidence type="ECO:0000256" key="1">
    <source>
        <dbReference type="SAM" id="Phobius"/>
    </source>
</evidence>
<dbReference type="RefSeq" id="WP_072852498.1">
    <property type="nucleotide sequence ID" value="NZ_FQVI01000014.1"/>
</dbReference>
<dbReference type="EMBL" id="FQVI01000014">
    <property type="protein sequence ID" value="SHF13778.1"/>
    <property type="molecule type" value="Genomic_DNA"/>
</dbReference>
<gene>
    <name evidence="2" type="ORF">SAMN02745158_02634</name>
</gene>
<feature type="transmembrane region" description="Helical" evidence="1">
    <location>
        <begin position="251"/>
        <end position="275"/>
    </location>
</feature>
<feature type="transmembrane region" description="Helical" evidence="1">
    <location>
        <begin position="185"/>
        <end position="206"/>
    </location>
</feature>
<feature type="transmembrane region" description="Helical" evidence="1">
    <location>
        <begin position="34"/>
        <end position="54"/>
    </location>
</feature>
<evidence type="ECO:0000313" key="3">
    <source>
        <dbReference type="Proteomes" id="UP000184245"/>
    </source>
</evidence>
<accession>A0A1M4Z746</accession>
<keyword evidence="3" id="KW-1185">Reference proteome</keyword>
<evidence type="ECO:0000313" key="2">
    <source>
        <dbReference type="EMBL" id="SHF13778.1"/>
    </source>
</evidence>
<dbReference type="STRING" id="1122155.SAMN02745158_02634"/>
<feature type="transmembrane region" description="Helical" evidence="1">
    <location>
        <begin position="142"/>
        <end position="164"/>
    </location>
</feature>
<dbReference type="OrthoDB" id="3186315at2"/>
<dbReference type="Gene3D" id="1.20.1250.20">
    <property type="entry name" value="MFS general substrate transporter like domains"/>
    <property type="match status" value="1"/>
</dbReference>
<protein>
    <submittedName>
        <fullName evidence="2">MFS transporter, FSR family, fosmidomycin resistance protein</fullName>
    </submittedName>
</protein>
<feature type="transmembrane region" description="Helical" evidence="1">
    <location>
        <begin position="7"/>
        <end position="28"/>
    </location>
</feature>
<keyword evidence="1" id="KW-0812">Transmembrane</keyword>
<proteinExistence type="predicted"/>
<keyword evidence="1" id="KW-1133">Transmembrane helix</keyword>
<dbReference type="Proteomes" id="UP000184245">
    <property type="component" value="Unassembled WGS sequence"/>
</dbReference>
<feature type="transmembrane region" description="Helical" evidence="1">
    <location>
        <begin position="66"/>
        <end position="82"/>
    </location>
</feature>
<reference evidence="2 3" key="1">
    <citation type="submission" date="2016-11" db="EMBL/GenBank/DDBJ databases">
        <authorList>
            <person name="Jaros S."/>
            <person name="Januszkiewicz K."/>
            <person name="Wedrychowicz H."/>
        </authorList>
    </citation>
    <scope>NUCLEOTIDE SEQUENCE [LARGE SCALE GENOMIC DNA]</scope>
    <source>
        <strain evidence="2 3">DSM 17459</strain>
    </source>
</reference>
<feature type="transmembrane region" description="Helical" evidence="1">
    <location>
        <begin position="295"/>
        <end position="311"/>
    </location>
</feature>
<dbReference type="AlphaFoldDB" id="A0A1M4Z746"/>
<dbReference type="InterPro" id="IPR036259">
    <property type="entry name" value="MFS_trans_sf"/>
</dbReference>
<name>A0A1M4Z746_9CLOT</name>
<feature type="transmembrane region" description="Helical" evidence="1">
    <location>
        <begin position="323"/>
        <end position="341"/>
    </location>
</feature>
<dbReference type="SUPFAM" id="SSF103473">
    <property type="entry name" value="MFS general substrate transporter"/>
    <property type="match status" value="1"/>
</dbReference>
<feature type="transmembrane region" description="Helical" evidence="1">
    <location>
        <begin position="117"/>
        <end position="136"/>
    </location>
</feature>
<sequence>MAKKARWISVYSAAHFAVDFACAFFMFSRFHQEVNWYLLMLIYNFCAFAMQMPLGLGADCIGRERIVTVIGCILTACAFGLGEWPVPAVIGLGLGNACFHVGGGWDVLKHAEGKDSMLGVFIAPGALGIYLGTLIGKKSGDMSGGFAAAVAFALFVSAVLLYRLRYGGRETAAADGHRDKGRKTLCGTNLLGITCLFLTVCLRSYMGLIQNFPWKEEGYWGMILVFALVFGKAAGGVLADWAGDRRTAVCSLGLAGILYCLSGNPLAGAAAVLLFNMTMPVTLGALTRMLPKTKGFAFGTLSFALFLGYLPSYSGYGPEMPEAGVYVWICLISGLLIWNGLGKAVNAWESG</sequence>
<feature type="transmembrane region" description="Helical" evidence="1">
    <location>
        <begin position="88"/>
        <end position="105"/>
    </location>
</feature>
<keyword evidence="1" id="KW-0472">Membrane</keyword>
<feature type="transmembrane region" description="Helical" evidence="1">
    <location>
        <begin position="218"/>
        <end position="239"/>
    </location>
</feature>